<dbReference type="PROSITE" id="PS50262">
    <property type="entry name" value="G_PROTEIN_RECEP_F1_2"/>
    <property type="match status" value="1"/>
</dbReference>
<gene>
    <name evidence="7" type="ORF">XAT740_LOCUS45529</name>
</gene>
<evidence type="ECO:0000313" key="7">
    <source>
        <dbReference type="EMBL" id="CAF1581175.1"/>
    </source>
</evidence>
<reference evidence="7" key="1">
    <citation type="submission" date="2021-02" db="EMBL/GenBank/DDBJ databases">
        <authorList>
            <person name="Nowell W R."/>
        </authorList>
    </citation>
    <scope>NUCLEOTIDE SEQUENCE</scope>
</reference>
<dbReference type="SUPFAM" id="SSF81321">
    <property type="entry name" value="Family A G protein-coupled receptor-like"/>
    <property type="match status" value="1"/>
</dbReference>
<dbReference type="GO" id="GO:0016020">
    <property type="term" value="C:membrane"/>
    <property type="evidence" value="ECO:0007669"/>
    <property type="project" value="UniProtKB-SubCell"/>
</dbReference>
<comment type="subcellular location">
    <subcellularLocation>
        <location evidence="1">Membrane</location>
    </subcellularLocation>
</comment>
<dbReference type="AlphaFoldDB" id="A0A815ZAX3"/>
<name>A0A815ZAX3_ADIRI</name>
<dbReference type="Gene3D" id="1.20.1070.10">
    <property type="entry name" value="Rhodopsin 7-helix transmembrane proteins"/>
    <property type="match status" value="1"/>
</dbReference>
<keyword evidence="4 5" id="KW-0472">Membrane</keyword>
<proteinExistence type="predicted"/>
<evidence type="ECO:0000256" key="1">
    <source>
        <dbReference type="ARBA" id="ARBA00004370"/>
    </source>
</evidence>
<dbReference type="InterPro" id="IPR017452">
    <property type="entry name" value="GPCR_Rhodpsn_7TM"/>
</dbReference>
<keyword evidence="2 5" id="KW-0812">Transmembrane</keyword>
<evidence type="ECO:0000313" key="8">
    <source>
        <dbReference type="Proteomes" id="UP000663828"/>
    </source>
</evidence>
<keyword evidence="3 5" id="KW-1133">Transmembrane helix</keyword>
<evidence type="ECO:0000256" key="5">
    <source>
        <dbReference type="SAM" id="Phobius"/>
    </source>
</evidence>
<feature type="transmembrane region" description="Helical" evidence="5">
    <location>
        <begin position="21"/>
        <end position="41"/>
    </location>
</feature>
<organism evidence="7 8">
    <name type="scientific">Adineta ricciae</name>
    <name type="common">Rotifer</name>
    <dbReference type="NCBI Taxonomy" id="249248"/>
    <lineage>
        <taxon>Eukaryota</taxon>
        <taxon>Metazoa</taxon>
        <taxon>Spiralia</taxon>
        <taxon>Gnathifera</taxon>
        <taxon>Rotifera</taxon>
        <taxon>Eurotatoria</taxon>
        <taxon>Bdelloidea</taxon>
        <taxon>Adinetida</taxon>
        <taxon>Adinetidae</taxon>
        <taxon>Adineta</taxon>
    </lineage>
</organism>
<dbReference type="InterPro" id="IPR052954">
    <property type="entry name" value="GPCR-Ligand_Int"/>
</dbReference>
<sequence length="329" mass="37420">MSSMTNALAALSSTQYYLFRFVSPVVIFLGTVGCIINLTVFTQKLLRKNTCSVYFIAYNIGNFIYIYAAPFYVTLNVGYSIDASIQYLVLCRLRFYTTVLLNCLCSFYLVMASIDRVLITSSNARTRQKSTLRMAYVCVIGGSIFWALFHSHVLFLTNIIQIIPNVFQCYSEQGIYRVFLSYYVLIKEILALVLLIMCGLRSVKNIRRSVRRIEDATGALSRTAAGGNSTHSTVARDRQLAFMLLMDILIYGLFCSTFAIFLLYQQLTQYNVKSPVQIQIESIVRNLAQFAASIPVSTSFYTNMIASKTFRNEVKKAFSWTRILCIQKH</sequence>
<feature type="transmembrane region" description="Helical" evidence="5">
    <location>
        <begin position="93"/>
        <end position="114"/>
    </location>
</feature>
<feature type="transmembrane region" description="Helical" evidence="5">
    <location>
        <begin position="135"/>
        <end position="160"/>
    </location>
</feature>
<dbReference type="PANTHER" id="PTHR46641:SF18">
    <property type="entry name" value="G-PROTEIN COUPLED RECEPTORS FAMILY 1 PROFILE DOMAIN-CONTAINING PROTEIN"/>
    <property type="match status" value="1"/>
</dbReference>
<dbReference type="Proteomes" id="UP000663828">
    <property type="component" value="Unassembled WGS sequence"/>
</dbReference>
<evidence type="ECO:0000256" key="2">
    <source>
        <dbReference type="ARBA" id="ARBA00022692"/>
    </source>
</evidence>
<keyword evidence="8" id="KW-1185">Reference proteome</keyword>
<evidence type="ECO:0000256" key="3">
    <source>
        <dbReference type="ARBA" id="ARBA00022989"/>
    </source>
</evidence>
<protein>
    <recommendedName>
        <fullName evidence="6">G-protein coupled receptors family 1 profile domain-containing protein</fullName>
    </recommendedName>
</protein>
<dbReference type="PANTHER" id="PTHR46641">
    <property type="entry name" value="FMRFAMIDE RECEPTOR-RELATED"/>
    <property type="match status" value="1"/>
</dbReference>
<comment type="caution">
    <text evidence="7">The sequence shown here is derived from an EMBL/GenBank/DDBJ whole genome shotgun (WGS) entry which is preliminary data.</text>
</comment>
<feature type="domain" description="G-protein coupled receptors family 1 profile" evidence="6">
    <location>
        <begin position="33"/>
        <end position="306"/>
    </location>
</feature>
<evidence type="ECO:0000259" key="6">
    <source>
        <dbReference type="PROSITE" id="PS50262"/>
    </source>
</evidence>
<accession>A0A815ZAX3</accession>
<feature type="transmembrane region" description="Helical" evidence="5">
    <location>
        <begin position="240"/>
        <end position="264"/>
    </location>
</feature>
<dbReference type="EMBL" id="CAJNOR010005960">
    <property type="protein sequence ID" value="CAF1581175.1"/>
    <property type="molecule type" value="Genomic_DNA"/>
</dbReference>
<feature type="transmembrane region" description="Helical" evidence="5">
    <location>
        <begin position="53"/>
        <end position="73"/>
    </location>
</feature>
<evidence type="ECO:0000256" key="4">
    <source>
        <dbReference type="ARBA" id="ARBA00023136"/>
    </source>
</evidence>
<feature type="transmembrane region" description="Helical" evidence="5">
    <location>
        <begin position="180"/>
        <end position="203"/>
    </location>
</feature>